<evidence type="ECO:0000256" key="8">
    <source>
        <dbReference type="ARBA" id="ARBA00048337"/>
    </source>
</evidence>
<evidence type="ECO:0000256" key="4">
    <source>
        <dbReference type="ARBA" id="ARBA00011881"/>
    </source>
</evidence>
<dbReference type="RefSeq" id="WP_182589335.1">
    <property type="nucleotide sequence ID" value="NZ_JACIVH010000074.1"/>
</dbReference>
<evidence type="ECO:0000256" key="6">
    <source>
        <dbReference type="ARBA" id="ARBA00013647"/>
    </source>
</evidence>
<comment type="caution">
    <text evidence="10">The sequence shown here is derived from an EMBL/GenBank/DDBJ whole genome shotgun (WGS) entry which is preliminary data.</text>
</comment>
<gene>
    <name evidence="10" type="ORF">LTY59_08555</name>
</gene>
<comment type="similarity">
    <text evidence="3">Belongs to the TenA family.</text>
</comment>
<evidence type="ECO:0000256" key="2">
    <source>
        <dbReference type="ARBA" id="ARBA00004948"/>
    </source>
</evidence>
<keyword evidence="7" id="KW-0784">Thiamine biosynthesis</keyword>
<evidence type="ECO:0000256" key="1">
    <source>
        <dbReference type="ARBA" id="ARBA00001881"/>
    </source>
</evidence>
<comment type="catalytic activity">
    <reaction evidence="8">
        <text>thiamine + H2O = 5-(2-hydroxyethyl)-4-methylthiazole + 4-amino-5-hydroxymethyl-2-methylpyrimidine + H(+)</text>
        <dbReference type="Rhea" id="RHEA:17509"/>
        <dbReference type="ChEBI" id="CHEBI:15377"/>
        <dbReference type="ChEBI" id="CHEBI:15378"/>
        <dbReference type="ChEBI" id="CHEBI:16892"/>
        <dbReference type="ChEBI" id="CHEBI:17957"/>
        <dbReference type="ChEBI" id="CHEBI:18385"/>
        <dbReference type="EC" id="3.5.99.2"/>
    </reaction>
</comment>
<evidence type="ECO:0000313" key="11">
    <source>
        <dbReference type="Proteomes" id="UP001200032"/>
    </source>
</evidence>
<dbReference type="InterPro" id="IPR050967">
    <property type="entry name" value="Thiamine_Salvage_TenA"/>
</dbReference>
<keyword evidence="11" id="KW-1185">Reference proteome</keyword>
<evidence type="ECO:0000259" key="9">
    <source>
        <dbReference type="Pfam" id="PF03070"/>
    </source>
</evidence>
<dbReference type="PANTHER" id="PTHR43198">
    <property type="entry name" value="BIFUNCTIONAL TH2 PROTEIN"/>
    <property type="match status" value="1"/>
</dbReference>
<dbReference type="EC" id="3.5.99.2" evidence="5"/>
<dbReference type="PANTHER" id="PTHR43198:SF2">
    <property type="entry name" value="SI:CH1073-67J19.1-RELATED"/>
    <property type="match status" value="1"/>
</dbReference>
<dbReference type="SUPFAM" id="SSF48613">
    <property type="entry name" value="Heme oxygenase-like"/>
    <property type="match status" value="1"/>
</dbReference>
<comment type="catalytic activity">
    <reaction evidence="1">
        <text>4-amino-5-aminomethyl-2-methylpyrimidine + H2O = 4-amino-5-hydroxymethyl-2-methylpyrimidine + NH4(+)</text>
        <dbReference type="Rhea" id="RHEA:31799"/>
        <dbReference type="ChEBI" id="CHEBI:15377"/>
        <dbReference type="ChEBI" id="CHEBI:16892"/>
        <dbReference type="ChEBI" id="CHEBI:28938"/>
        <dbReference type="ChEBI" id="CHEBI:63416"/>
        <dbReference type="EC" id="3.5.99.2"/>
    </reaction>
</comment>
<dbReference type="Gene3D" id="1.20.910.10">
    <property type="entry name" value="Heme oxygenase-like"/>
    <property type="match status" value="1"/>
</dbReference>
<name>A0ABS8RE10_9LACO</name>
<protein>
    <recommendedName>
        <fullName evidence="6">Aminopyrimidine aminohydrolase</fullName>
        <ecNumber evidence="5">3.5.99.2</ecNumber>
    </recommendedName>
</protein>
<dbReference type="Pfam" id="PF03070">
    <property type="entry name" value="TENA_THI-4"/>
    <property type="match status" value="1"/>
</dbReference>
<dbReference type="EMBL" id="JAJPDJ010000069">
    <property type="protein sequence ID" value="MCD7139267.1"/>
    <property type="molecule type" value="Genomic_DNA"/>
</dbReference>
<sequence>MMLLNDLAKKMPTTEMTAILIDVLNPEDNEIKERQNVAEMVNVTDRSVAVTPLAPTTTAYINHMYYQTYFVSPEAGVASLLPCYWSYAECFKRMNESVHHTRATYQAFIDQYASSTFQQSNAKLIGLIDNLAEQADAETKKQMQTAFNLSSDYELMYWKMCYNHEQWPHQCFNKQNDFDQLALELKR</sequence>
<comment type="pathway">
    <text evidence="2">Cofactor biosynthesis; thiamine diphosphate biosynthesis.</text>
</comment>
<dbReference type="InterPro" id="IPR016084">
    <property type="entry name" value="Haem_Oase-like_multi-hlx"/>
</dbReference>
<dbReference type="Proteomes" id="UP001200032">
    <property type="component" value="Unassembled WGS sequence"/>
</dbReference>
<evidence type="ECO:0000256" key="5">
    <source>
        <dbReference type="ARBA" id="ARBA00012684"/>
    </source>
</evidence>
<organism evidence="10 11">
    <name type="scientific">Limosilactobacillus balticus</name>
    <dbReference type="NCBI Taxonomy" id="2759747"/>
    <lineage>
        <taxon>Bacteria</taxon>
        <taxon>Bacillati</taxon>
        <taxon>Bacillota</taxon>
        <taxon>Bacilli</taxon>
        <taxon>Lactobacillales</taxon>
        <taxon>Lactobacillaceae</taxon>
        <taxon>Limosilactobacillus</taxon>
    </lineage>
</organism>
<proteinExistence type="inferred from homology"/>
<reference evidence="10 11" key="1">
    <citation type="submission" date="2021-12" db="EMBL/GenBank/DDBJ databases">
        <title>A phylogenomic analysis of Limosilactobacillus reuteri reveals ancient and stable evolutionary relationships with rodents and birds and zoonotic transmission to humans.</title>
        <authorList>
            <person name="Li F."/>
            <person name="Li X."/>
            <person name="Cheng C."/>
            <person name="Tollenaar S."/>
            <person name="Zhang J.S."/>
            <person name="Simpson D."/>
            <person name="Tasseva G."/>
            <person name="Perez-Munoz M.E."/>
            <person name="Frese S."/>
            <person name="Gaenzle M.G."/>
            <person name="Walter J."/>
            <person name="Zheng J."/>
        </authorList>
    </citation>
    <scope>NUCLEOTIDE SEQUENCE [LARGE SCALE GENOMIC DNA]</scope>
    <source>
        <strain evidence="10 11">WF-AF5-A</strain>
    </source>
</reference>
<comment type="subunit">
    <text evidence="4">Homotetramer.</text>
</comment>
<feature type="domain" description="Thiaminase-2/PQQC" evidence="9">
    <location>
        <begin position="14"/>
        <end position="163"/>
    </location>
</feature>
<evidence type="ECO:0000256" key="3">
    <source>
        <dbReference type="ARBA" id="ARBA00010264"/>
    </source>
</evidence>
<dbReference type="InterPro" id="IPR004305">
    <property type="entry name" value="Thiaminase-2/PQQC"/>
</dbReference>
<accession>A0ABS8RE10</accession>
<evidence type="ECO:0000313" key="10">
    <source>
        <dbReference type="EMBL" id="MCD7139267.1"/>
    </source>
</evidence>
<evidence type="ECO:0000256" key="7">
    <source>
        <dbReference type="ARBA" id="ARBA00022977"/>
    </source>
</evidence>